<comment type="caution">
    <text evidence="2">The sequence shown here is derived from an EMBL/GenBank/DDBJ whole genome shotgun (WGS) entry which is preliminary data.</text>
</comment>
<accession>A0A918SXU4</accession>
<proteinExistence type="predicted"/>
<reference evidence="2" key="1">
    <citation type="journal article" date="2014" name="Int. J. Syst. Evol. Microbiol.">
        <title>Complete genome sequence of Corynebacterium casei LMG S-19264T (=DSM 44701T), isolated from a smear-ripened cheese.</title>
        <authorList>
            <consortium name="US DOE Joint Genome Institute (JGI-PGF)"/>
            <person name="Walter F."/>
            <person name="Albersmeier A."/>
            <person name="Kalinowski J."/>
            <person name="Ruckert C."/>
        </authorList>
    </citation>
    <scope>NUCLEOTIDE SEQUENCE</scope>
    <source>
        <strain evidence="2">KCTC 23077</strain>
    </source>
</reference>
<protein>
    <recommendedName>
        <fullName evidence="4">Lipoprotein</fullName>
    </recommendedName>
</protein>
<dbReference type="Proteomes" id="UP000646426">
    <property type="component" value="Unassembled WGS sequence"/>
</dbReference>
<dbReference type="PROSITE" id="PS51257">
    <property type="entry name" value="PROKAR_LIPOPROTEIN"/>
    <property type="match status" value="1"/>
</dbReference>
<evidence type="ECO:0000256" key="1">
    <source>
        <dbReference type="SAM" id="MobiDB-lite"/>
    </source>
</evidence>
<dbReference type="AlphaFoldDB" id="A0A918SXU4"/>
<evidence type="ECO:0000313" key="3">
    <source>
        <dbReference type="Proteomes" id="UP000646426"/>
    </source>
</evidence>
<name>A0A918SXU4_9GAMM</name>
<sequence length="121" mass="11640">MTTYRILLAASLSFALMGCGSNDEQAQAQSPAIESSTPLGNAGPPPGAAPASGLGDANTAPDLSATSAATQPIATDGSTVAADGTNAGTAASDTTGDAGQMQGQEMDTATDTAPAQTPPTQ</sequence>
<evidence type="ECO:0000313" key="2">
    <source>
        <dbReference type="EMBL" id="GHA72470.1"/>
    </source>
</evidence>
<dbReference type="RefSeq" id="WP_229792284.1">
    <property type="nucleotide sequence ID" value="NZ_BMYD01000001.1"/>
</dbReference>
<keyword evidence="3" id="KW-1185">Reference proteome</keyword>
<dbReference type="EMBL" id="BMYD01000001">
    <property type="protein sequence ID" value="GHA72470.1"/>
    <property type="molecule type" value="Genomic_DNA"/>
</dbReference>
<evidence type="ECO:0008006" key="4">
    <source>
        <dbReference type="Google" id="ProtNLM"/>
    </source>
</evidence>
<organism evidence="2 3">
    <name type="scientific">Cognatilysobacter bugurensis</name>
    <dbReference type="NCBI Taxonomy" id="543356"/>
    <lineage>
        <taxon>Bacteria</taxon>
        <taxon>Pseudomonadati</taxon>
        <taxon>Pseudomonadota</taxon>
        <taxon>Gammaproteobacteria</taxon>
        <taxon>Lysobacterales</taxon>
        <taxon>Lysobacteraceae</taxon>
        <taxon>Cognatilysobacter</taxon>
    </lineage>
</organism>
<feature type="compositionally biased region" description="Low complexity" evidence="1">
    <location>
        <begin position="81"/>
        <end position="99"/>
    </location>
</feature>
<feature type="compositionally biased region" description="Polar residues" evidence="1">
    <location>
        <begin position="64"/>
        <end position="78"/>
    </location>
</feature>
<feature type="region of interest" description="Disordered" evidence="1">
    <location>
        <begin position="22"/>
        <end position="121"/>
    </location>
</feature>
<reference evidence="2" key="2">
    <citation type="submission" date="2020-09" db="EMBL/GenBank/DDBJ databases">
        <authorList>
            <person name="Sun Q."/>
            <person name="Kim S."/>
        </authorList>
    </citation>
    <scope>NUCLEOTIDE SEQUENCE</scope>
    <source>
        <strain evidence="2">KCTC 23077</strain>
    </source>
</reference>
<gene>
    <name evidence="2" type="ORF">GCM10007067_06210</name>
</gene>
<feature type="compositionally biased region" description="Polar residues" evidence="1">
    <location>
        <begin position="22"/>
        <end position="37"/>
    </location>
</feature>